<organism evidence="3 4">
    <name type="scientific">Komarekiella delphini-convector SJRDD-AB1</name>
    <dbReference type="NCBI Taxonomy" id="2593771"/>
    <lineage>
        <taxon>Bacteria</taxon>
        <taxon>Bacillati</taxon>
        <taxon>Cyanobacteriota</taxon>
        <taxon>Cyanophyceae</taxon>
        <taxon>Nostocales</taxon>
        <taxon>Nostocaceae</taxon>
        <taxon>Komarekiella</taxon>
        <taxon>Komarekiella delphini-convector</taxon>
    </lineage>
</organism>
<proteinExistence type="predicted"/>
<evidence type="ECO:0000313" key="3">
    <source>
        <dbReference type="EMBL" id="MBD6617334.1"/>
    </source>
</evidence>
<sequence>MITYLLKRSFYLLGLTTVIVGLSGFPATAESTNTVVTSSQVTVPDANATTSSTDLQVDPNAPQNSTLTPRLLSSSADQVPLTG</sequence>
<keyword evidence="2" id="KW-0732">Signal</keyword>
<feature type="chain" id="PRO_5041290605" evidence="2">
    <location>
        <begin position="30"/>
        <end position="83"/>
    </location>
</feature>
<dbReference type="AlphaFoldDB" id="A0AA40SYE3"/>
<evidence type="ECO:0000256" key="2">
    <source>
        <dbReference type="SAM" id="SignalP"/>
    </source>
</evidence>
<evidence type="ECO:0000256" key="1">
    <source>
        <dbReference type="SAM" id="MobiDB-lite"/>
    </source>
</evidence>
<comment type="caution">
    <text evidence="3">The sequence shown here is derived from an EMBL/GenBank/DDBJ whole genome shotgun (WGS) entry which is preliminary data.</text>
</comment>
<gene>
    <name evidence="3" type="ORF">FNW02_16245</name>
</gene>
<feature type="signal peptide" evidence="2">
    <location>
        <begin position="1"/>
        <end position="29"/>
    </location>
</feature>
<dbReference type="EMBL" id="VJXY01000016">
    <property type="protein sequence ID" value="MBD6617334.1"/>
    <property type="molecule type" value="Genomic_DNA"/>
</dbReference>
<dbReference type="Proteomes" id="UP001165986">
    <property type="component" value="Unassembled WGS sequence"/>
</dbReference>
<protein>
    <submittedName>
        <fullName evidence="3">Uncharacterized protein</fullName>
    </submittedName>
</protein>
<dbReference type="RefSeq" id="WP_191758553.1">
    <property type="nucleotide sequence ID" value="NZ_VJXY01000016.1"/>
</dbReference>
<accession>A0AA40SYE3</accession>
<name>A0AA40SYE3_9NOST</name>
<feature type="region of interest" description="Disordered" evidence="1">
    <location>
        <begin position="49"/>
        <end position="83"/>
    </location>
</feature>
<reference evidence="3" key="1">
    <citation type="submission" date="2019-07" db="EMBL/GenBank/DDBJ databases">
        <title>Toxilogical consequences of a new and cryptic species of cyanobacteria (Komarekiella delphini-convector) recovered from the epidermis of a bottlenose dolphin and 1500 ft. in the air.</title>
        <authorList>
            <person name="Brown A.O."/>
            <person name="Dvorak P."/>
            <person name="Villanueva C.D."/>
            <person name="Foss A.J."/>
            <person name="Garvey A.D."/>
            <person name="Gibson Q.A."/>
            <person name="Johansen J.R."/>
            <person name="Casamatta D.A."/>
        </authorList>
    </citation>
    <scope>NUCLEOTIDE SEQUENCE</scope>
    <source>
        <strain evidence="3">SJRDD-AB1</strain>
    </source>
</reference>
<feature type="compositionally biased region" description="Polar residues" evidence="1">
    <location>
        <begin position="49"/>
        <end position="77"/>
    </location>
</feature>
<keyword evidence="4" id="KW-1185">Reference proteome</keyword>
<evidence type="ECO:0000313" key="4">
    <source>
        <dbReference type="Proteomes" id="UP001165986"/>
    </source>
</evidence>